<accession>A0A2K9VE35</accession>
<dbReference type="Proteomes" id="UP000241984">
    <property type="component" value="Segment"/>
</dbReference>
<evidence type="ECO:0000313" key="1">
    <source>
        <dbReference type="EMBL" id="AUV60548.1"/>
    </source>
</evidence>
<sequence length="311" mass="33742">MSTNHFTADGVEVITSDTHRRRDRNAIRAIGGVDVLPPDVQTKVSALQNLDGAAQAAAITAILSHSRTGLLAAIAAHDLPQIVEWKKKASAIETIAKQVRMGKEFQLDAAEFVRRAERGLGVAIREGQERGEIGSKTNGLNNTGPRQSYERNGKVVNIDDSQDQNFVSAPSPRDFASRAELFGSRGDEGIYAMTDGVSDEQFEEAITEAREEGNLSRANVARKAKAKAQPKKEAIDANDPLIDAEVAPAQKKTARARRTIEMLSVTTANLALSVADIDPGEVDKEQLAEEITIIFDSLGTIRSFLRKVNQQ</sequence>
<name>A0A2K9VE35_9CAUD</name>
<protein>
    <submittedName>
        <fullName evidence="1">Uncharacterized protein</fullName>
    </submittedName>
</protein>
<gene>
    <name evidence="1" type="ORF">SEA_OLDBEN_45</name>
</gene>
<keyword evidence="2" id="KW-1185">Reference proteome</keyword>
<proteinExistence type="predicted"/>
<dbReference type="EMBL" id="MG770213">
    <property type="protein sequence ID" value="AUV60548.1"/>
    <property type="molecule type" value="Genomic_DNA"/>
</dbReference>
<evidence type="ECO:0000313" key="2">
    <source>
        <dbReference type="Proteomes" id="UP000241984"/>
    </source>
</evidence>
<organism evidence="1 2">
    <name type="scientific">Mycobacterium phage OldBen</name>
    <dbReference type="NCBI Taxonomy" id="2079284"/>
    <lineage>
        <taxon>Viruses</taxon>
        <taxon>Duplodnaviria</taxon>
        <taxon>Heunggongvirae</taxon>
        <taxon>Uroviricota</taxon>
        <taxon>Caudoviricetes</taxon>
        <taxon>Gracegardnervirinae</taxon>
        <taxon>Cheoctovirus</taxon>
        <taxon>Cheoctovirus oldben</taxon>
    </lineage>
</organism>
<reference evidence="1 2" key="1">
    <citation type="submission" date="2018-01" db="EMBL/GenBank/DDBJ databases">
        <authorList>
            <person name="Keller L.M."/>
            <person name="Burns G.P."/>
            <person name="Zimmerman M.D."/>
            <person name="Kerney M.C."/>
            <person name="Heinert M.D."/>
            <person name="Navarrete S.E."/>
            <person name="Gagen J.K."/>
            <person name="Hecker K.A."/>
            <person name="Egging V.R."/>
            <person name="Furchner M."/>
            <person name="Keller E.B."/>
            <person name="Stariha I.J."/>
            <person name="Kuznia M.A."/>
            <person name="Boehne G.K."/>
            <person name="Iwuchukwu M.A."/>
            <person name="Jennings S.M."/>
            <person name="Nordlie M.A."/>
            <person name="Dojs M.A."/>
            <person name="Ronderos D.S."/>
            <person name="Furchner A.R."/>
            <person name="Fleischacker C.L."/>
            <person name="Garlena R.A."/>
            <person name="Russell D.A."/>
            <person name="Pope W.H."/>
            <person name="Jacobs-Sera D."/>
            <person name="Hatfull G.F."/>
        </authorList>
    </citation>
    <scope>NUCLEOTIDE SEQUENCE [LARGE SCALE GENOMIC DNA]</scope>
</reference>